<dbReference type="AlphaFoldDB" id="A0A1B9IED9"/>
<dbReference type="InterPro" id="IPR036085">
    <property type="entry name" value="PAZ_dom_sf"/>
</dbReference>
<dbReference type="EMBL" id="KI894007">
    <property type="protein sequence ID" value="OCF53867.1"/>
    <property type="molecule type" value="Genomic_DNA"/>
</dbReference>
<dbReference type="InterPro" id="IPR014811">
    <property type="entry name" value="ArgoL1"/>
</dbReference>
<dbReference type="Gene3D" id="3.30.420.10">
    <property type="entry name" value="Ribonuclease H-like superfamily/Ribonuclease H"/>
    <property type="match status" value="1"/>
</dbReference>
<dbReference type="Gene3D" id="3.40.50.2300">
    <property type="match status" value="1"/>
</dbReference>
<dbReference type="PROSITE" id="PS50821">
    <property type="entry name" value="PAZ"/>
    <property type="match status" value="1"/>
</dbReference>
<evidence type="ECO:0000313" key="4">
    <source>
        <dbReference type="EMBL" id="OCF53867.1"/>
    </source>
</evidence>
<sequence length="1003" mass="110962">MDYYGRPVNDRPLPLPTAPAPSRFGERVDRLFYDAAAKGHLSGAYDAPPHQYSSTQRRDAGRGPPSIAAVSERRAPTVTGASSRGGITEISESLEKLPLRSYLVRPGFGEHGRPLSVKSNFFQVRSMNNARAKVIYHYDVDIEPVKTRGENAKKPKGLLRAVWEQLCLDHRGIFADGLANSAYDGRRNAFTPKKLPIPDGGTQTFKVALAPDGVVQRSGKGSSSDEENRQWTLILKLVAEIDLEIVMEFCRADQKAPANEEKCLTGLMATNVLMRDFPSRTYAQVGATGNKFFSIAGAVAIPQGAIVCKGFMQSFRYSGSGLPLLNLDIGFSAFLADGPALEVIAKILDKTGSKGRGAQREPRGPTSQNRDLNALTEMETALVKKVIRGTKFTVTHRKSERLHTVLSLTLQPAELITFDIQGKDGGENRKISIIEYYRQYHQVQVTKPRLPCIQYGKKAFIPLEFVKFAQWNSLPPTKLNADQTAEMIKISAIKPKERAMQVDSWRSELAHEKQAKIAAWGLQVNQRMIQLPARILPAPTVAYGNGGVVPRDGSWNLRGKRASFFRNGKKPLVAWAVVSFDRYTEQDEMHRYITFMVESLTAHGVLVHTKHPECIGPIDPRGARAIPNALQQAARAAYMVGKCAPQLICCILPGRDAWLYELIKKSSFTDLKGPVPTQCMQASKIRNPRGIDAYTGNLVMKIQNKLGGLPHQVPVSEMPGMIKGKTMLLGGDLGLPPIKAGNELSPTVACTIATYNADCDTYSAQIRLQEGRAEIITDLSSMIEEHLKIFHKHNGQYPERILIFRDGISEGQYAAVLSYEHVAILKACKRLQPNYRPLLLICICAKRHTTRFFGRDADVDKFGNLPSGLVVDRSVTHPYAFDFFLQAHAGRVGTARPTHYICLLDELAMTPDQLQQLVHALCHSFTRCTTSVSLVPVCYIADLVCQKARIIVHDSEASQAPSVSSAGRSNPRGSRMTGLSIDIMQVQKLLKRNDELAEVAWWM</sequence>
<feature type="domain" description="PAZ" evidence="2">
    <location>
        <begin position="367"/>
        <end position="470"/>
    </location>
</feature>
<evidence type="ECO:0000259" key="3">
    <source>
        <dbReference type="PROSITE" id="PS50822"/>
    </source>
</evidence>
<dbReference type="Gene3D" id="2.170.260.10">
    <property type="entry name" value="paz domain"/>
    <property type="match status" value="1"/>
</dbReference>
<dbReference type="SMART" id="SM00950">
    <property type="entry name" value="Piwi"/>
    <property type="match status" value="1"/>
</dbReference>
<dbReference type="CDD" id="cd02846">
    <property type="entry name" value="PAZ_argonaute_like"/>
    <property type="match status" value="1"/>
</dbReference>
<proteinExistence type="predicted"/>
<dbReference type="SUPFAM" id="SSF101690">
    <property type="entry name" value="PAZ domain"/>
    <property type="match status" value="1"/>
</dbReference>
<dbReference type="PROSITE" id="PS50822">
    <property type="entry name" value="PIWI"/>
    <property type="match status" value="1"/>
</dbReference>
<gene>
    <name evidence="4" type="ORF">I206_01174</name>
</gene>
<dbReference type="STRING" id="1296096.A0A1B9IED9"/>
<dbReference type="InterPro" id="IPR003100">
    <property type="entry name" value="PAZ_dom"/>
</dbReference>
<dbReference type="InterPro" id="IPR032474">
    <property type="entry name" value="Argonaute_N"/>
</dbReference>
<feature type="region of interest" description="Disordered" evidence="1">
    <location>
        <begin position="43"/>
        <end position="87"/>
    </location>
</feature>
<dbReference type="InterPro" id="IPR012337">
    <property type="entry name" value="RNaseH-like_sf"/>
</dbReference>
<dbReference type="InterPro" id="IPR045246">
    <property type="entry name" value="Piwi_ago-like"/>
</dbReference>
<dbReference type="CDD" id="cd04657">
    <property type="entry name" value="Piwi_ago-like"/>
    <property type="match status" value="1"/>
</dbReference>
<organism evidence="4">
    <name type="scientific">Kwoniella pini CBS 10737</name>
    <dbReference type="NCBI Taxonomy" id="1296096"/>
    <lineage>
        <taxon>Eukaryota</taxon>
        <taxon>Fungi</taxon>
        <taxon>Dikarya</taxon>
        <taxon>Basidiomycota</taxon>
        <taxon>Agaricomycotina</taxon>
        <taxon>Tremellomycetes</taxon>
        <taxon>Tremellales</taxon>
        <taxon>Cryptococcaceae</taxon>
        <taxon>Kwoniella</taxon>
    </lineage>
</organism>
<feature type="region of interest" description="Disordered" evidence="1">
    <location>
        <begin position="1"/>
        <end position="21"/>
    </location>
</feature>
<reference evidence="4" key="1">
    <citation type="submission" date="2013-07" db="EMBL/GenBank/DDBJ databases">
        <title>The Genome Sequence of Cryptococcus pinus CBS10737.</title>
        <authorList>
            <consortium name="The Broad Institute Genome Sequencing Platform"/>
            <person name="Cuomo C."/>
            <person name="Litvintseva A."/>
            <person name="Chen Y."/>
            <person name="Heitman J."/>
            <person name="Sun S."/>
            <person name="Springer D."/>
            <person name="Dromer F."/>
            <person name="Young S.K."/>
            <person name="Zeng Q."/>
            <person name="Gargeya S."/>
            <person name="Fitzgerald M."/>
            <person name="Abouelleil A."/>
            <person name="Alvarado L."/>
            <person name="Berlin A.M."/>
            <person name="Chapman S.B."/>
            <person name="Dewar J."/>
            <person name="Goldberg J."/>
            <person name="Griggs A."/>
            <person name="Gujja S."/>
            <person name="Hansen M."/>
            <person name="Howarth C."/>
            <person name="Imamovic A."/>
            <person name="Larimer J."/>
            <person name="McCowan C."/>
            <person name="Murphy C."/>
            <person name="Pearson M."/>
            <person name="Priest M."/>
            <person name="Roberts A."/>
            <person name="Saif S."/>
            <person name="Shea T."/>
            <person name="Sykes S."/>
            <person name="Wortman J."/>
            <person name="Nusbaum C."/>
            <person name="Birren B."/>
        </authorList>
    </citation>
    <scope>NUCLEOTIDE SEQUENCE [LARGE SCALE GENOMIC DNA]</scope>
    <source>
        <strain evidence="4">CBS 10737</strain>
    </source>
</reference>
<dbReference type="GO" id="GO:0003723">
    <property type="term" value="F:RNA binding"/>
    <property type="evidence" value="ECO:0007669"/>
    <property type="project" value="InterPro"/>
</dbReference>
<protein>
    <recommendedName>
        <fullName evidence="5">Argonaute</fullName>
    </recommendedName>
</protein>
<dbReference type="InterPro" id="IPR036397">
    <property type="entry name" value="RNaseH_sf"/>
</dbReference>
<evidence type="ECO:0000256" key="1">
    <source>
        <dbReference type="SAM" id="MobiDB-lite"/>
    </source>
</evidence>
<reference evidence="4" key="2">
    <citation type="submission" date="2016-07" db="EMBL/GenBank/DDBJ databases">
        <title>Evolution of pathogenesis and genome organization in the Tremellales.</title>
        <authorList>
            <person name="Cuomo C."/>
            <person name="Litvintseva A."/>
            <person name="Heitman J."/>
            <person name="Chen Y."/>
            <person name="Sun S."/>
            <person name="Springer D."/>
            <person name="Dromer F."/>
            <person name="Young S."/>
            <person name="Zeng Q."/>
            <person name="Chapman S."/>
            <person name="Gujja S."/>
            <person name="Saif S."/>
            <person name="Birren B."/>
        </authorList>
    </citation>
    <scope>NUCLEOTIDE SEQUENCE</scope>
    <source>
        <strain evidence="4">CBS 10737</strain>
    </source>
</reference>
<dbReference type="SUPFAM" id="SSF53098">
    <property type="entry name" value="Ribonuclease H-like"/>
    <property type="match status" value="1"/>
</dbReference>
<dbReference type="Pfam" id="PF02170">
    <property type="entry name" value="PAZ"/>
    <property type="match status" value="1"/>
</dbReference>
<dbReference type="PANTHER" id="PTHR22891">
    <property type="entry name" value="EUKARYOTIC TRANSLATION INITIATION FACTOR 2C"/>
    <property type="match status" value="1"/>
</dbReference>
<dbReference type="OrthoDB" id="10252740at2759"/>
<accession>A0A1B9IED9</accession>
<evidence type="ECO:0000259" key="2">
    <source>
        <dbReference type="PROSITE" id="PS50821"/>
    </source>
</evidence>
<dbReference type="InterPro" id="IPR032472">
    <property type="entry name" value="ArgoL2"/>
</dbReference>
<name>A0A1B9IED9_9TREE</name>
<evidence type="ECO:0008006" key="5">
    <source>
        <dbReference type="Google" id="ProtNLM"/>
    </source>
</evidence>
<feature type="domain" description="Piwi" evidence="3">
    <location>
        <begin position="647"/>
        <end position="953"/>
    </location>
</feature>
<dbReference type="Pfam" id="PF08699">
    <property type="entry name" value="ArgoL1"/>
    <property type="match status" value="1"/>
</dbReference>
<dbReference type="InterPro" id="IPR003165">
    <property type="entry name" value="Piwi"/>
</dbReference>
<dbReference type="Pfam" id="PF02171">
    <property type="entry name" value="Piwi"/>
    <property type="match status" value="1"/>
</dbReference>
<dbReference type="Pfam" id="PF16488">
    <property type="entry name" value="ArgoL2"/>
    <property type="match status" value="1"/>
</dbReference>
<dbReference type="Pfam" id="PF16486">
    <property type="entry name" value="ArgoN"/>
    <property type="match status" value="1"/>
</dbReference>